<evidence type="ECO:0000313" key="1">
    <source>
        <dbReference type="EMBL" id="OZC05183.1"/>
    </source>
</evidence>
<accession>A0A183HC14</accession>
<name>A0A183HC14_9BILA</name>
<evidence type="ECO:0000313" key="2">
    <source>
        <dbReference type="Proteomes" id="UP000242913"/>
    </source>
</evidence>
<keyword evidence="2" id="KW-1185">Reference proteome</keyword>
<sequence length="60" mass="7008">MAEFKKMTKYCGPQLSAVTQEGQNIPRSRGKYLSRHDNLSCYEFKFKFHSNYKSEIITGI</sequence>
<dbReference type="Proteomes" id="UP000242913">
    <property type="component" value="Unassembled WGS sequence"/>
</dbReference>
<dbReference type="WBParaSite" id="OFLC_0000502501-mRNA-1">
    <property type="protein sequence ID" value="OFLC_0000502501-mRNA-1"/>
    <property type="gene ID" value="OFLC_0000502501"/>
</dbReference>
<protein>
    <submittedName>
        <fullName evidence="1 3">Uncharacterized protein</fullName>
    </submittedName>
</protein>
<dbReference type="EMBL" id="KZ271531">
    <property type="protein sequence ID" value="OZC05183.1"/>
    <property type="molecule type" value="Genomic_DNA"/>
</dbReference>
<proteinExistence type="predicted"/>
<dbReference type="AlphaFoldDB" id="A0A183HC14"/>
<evidence type="ECO:0000313" key="3">
    <source>
        <dbReference type="WBParaSite" id="OFLC_0000502501-mRNA-1"/>
    </source>
</evidence>
<organism evidence="3">
    <name type="scientific">Onchocerca flexuosa</name>
    <dbReference type="NCBI Taxonomy" id="387005"/>
    <lineage>
        <taxon>Eukaryota</taxon>
        <taxon>Metazoa</taxon>
        <taxon>Ecdysozoa</taxon>
        <taxon>Nematoda</taxon>
        <taxon>Chromadorea</taxon>
        <taxon>Rhabditida</taxon>
        <taxon>Spirurina</taxon>
        <taxon>Spiruromorpha</taxon>
        <taxon>Filarioidea</taxon>
        <taxon>Onchocercidae</taxon>
        <taxon>Onchocerca</taxon>
    </lineage>
</organism>
<reference evidence="1 2" key="1">
    <citation type="submission" date="2015-12" db="EMBL/GenBank/DDBJ databases">
        <title>Draft genome of the nematode, Onchocerca flexuosa.</title>
        <authorList>
            <person name="Mitreva M."/>
        </authorList>
    </citation>
    <scope>NUCLEOTIDE SEQUENCE [LARGE SCALE GENOMIC DNA]</scope>
    <source>
        <strain evidence="1">Red Deer</strain>
    </source>
</reference>
<gene>
    <name evidence="1" type="ORF">X798_07858</name>
</gene>
<reference evidence="3" key="2">
    <citation type="submission" date="2016-06" db="UniProtKB">
        <authorList>
            <consortium name="WormBaseParasite"/>
        </authorList>
    </citation>
    <scope>IDENTIFICATION</scope>
</reference>